<dbReference type="InterPro" id="IPR007396">
    <property type="entry name" value="TR_PAI2-type"/>
</dbReference>
<gene>
    <name evidence="1" type="ORF">SAMN04488136_104135</name>
</gene>
<organism evidence="1 2">
    <name type="scientific">Vibrio xiamenensis</name>
    <dbReference type="NCBI Taxonomy" id="861298"/>
    <lineage>
        <taxon>Bacteria</taxon>
        <taxon>Pseudomonadati</taxon>
        <taxon>Pseudomonadota</taxon>
        <taxon>Gammaproteobacteria</taxon>
        <taxon>Vibrionales</taxon>
        <taxon>Vibrionaceae</taxon>
        <taxon>Vibrio</taxon>
    </lineage>
</organism>
<name>A0A1G7Y062_9VIBR</name>
<dbReference type="InterPro" id="IPR012349">
    <property type="entry name" value="Split_barrel_FMN-bd"/>
</dbReference>
<dbReference type="PIRSF" id="PIRSF010372">
    <property type="entry name" value="PaiB"/>
    <property type="match status" value="1"/>
</dbReference>
<dbReference type="PANTHER" id="PTHR35802">
    <property type="entry name" value="PROTEASE SYNTHASE AND SPORULATION PROTEIN PAI 2"/>
    <property type="match status" value="1"/>
</dbReference>
<dbReference type="Pfam" id="PF04299">
    <property type="entry name" value="FMN_bind_2"/>
    <property type="match status" value="1"/>
</dbReference>
<dbReference type="SUPFAM" id="SSF50475">
    <property type="entry name" value="FMN-binding split barrel"/>
    <property type="match status" value="1"/>
</dbReference>
<dbReference type="OrthoDB" id="9794948at2"/>
<dbReference type="AlphaFoldDB" id="A0A1G7Y062"/>
<keyword evidence="2" id="KW-1185">Reference proteome</keyword>
<evidence type="ECO:0000313" key="2">
    <source>
        <dbReference type="Proteomes" id="UP000198854"/>
    </source>
</evidence>
<evidence type="ECO:0000313" key="1">
    <source>
        <dbReference type="EMBL" id="SDG89777.1"/>
    </source>
</evidence>
<dbReference type="Proteomes" id="UP000198854">
    <property type="component" value="Unassembled WGS sequence"/>
</dbReference>
<reference evidence="1 2" key="1">
    <citation type="submission" date="2016-10" db="EMBL/GenBank/DDBJ databases">
        <authorList>
            <person name="de Groot N.N."/>
        </authorList>
    </citation>
    <scope>NUCLEOTIDE SEQUENCE [LARGE SCALE GENOMIC DNA]</scope>
    <source>
        <strain evidence="1 2">CGMCC 1.10228</strain>
    </source>
</reference>
<proteinExistence type="predicted"/>
<dbReference type="RefSeq" id="WP_093270370.1">
    <property type="nucleotide sequence ID" value="NZ_FNDD01000004.1"/>
</dbReference>
<accession>A0A1G7Y062</accession>
<dbReference type="EMBL" id="FNDD01000004">
    <property type="protein sequence ID" value="SDG89777.1"/>
    <property type="molecule type" value="Genomic_DNA"/>
</dbReference>
<sequence>MHIPEKWKIYSNTEMHNFIKEYSFAAVISNDLEASHLPLLLKENEGENGTLYGHFARTNHHWKAANGAKVLVIFSGPHSYISPTWYETSPAVPTWNYSTVHATGIIQLTDQETTLTTLDETVKKYDPNLTIPEGFKSKLSKGIVGFKINIESLQGKEKLGQHRSTEDQLGVASALSKTESLQSQLLYQYMLNRGVGIGK</sequence>
<dbReference type="PANTHER" id="PTHR35802:SF1">
    <property type="entry name" value="PROTEASE SYNTHASE AND SPORULATION PROTEIN PAI 2"/>
    <property type="match status" value="1"/>
</dbReference>
<dbReference type="Gene3D" id="2.30.110.10">
    <property type="entry name" value="Electron Transport, Fmn-binding Protein, Chain A"/>
    <property type="match status" value="1"/>
</dbReference>
<protein>
    <submittedName>
        <fullName evidence="1">Negative transcriptional regulator, PaiB family</fullName>
    </submittedName>
</protein>